<dbReference type="GO" id="GO:0000976">
    <property type="term" value="F:transcription cis-regulatory region binding"/>
    <property type="evidence" value="ECO:0007669"/>
    <property type="project" value="TreeGrafter"/>
</dbReference>
<dbReference type="InterPro" id="IPR036864">
    <property type="entry name" value="Zn2-C6_fun-type_DNA-bd_sf"/>
</dbReference>
<dbReference type="PANTHER" id="PTHR37534:SF11">
    <property type="entry name" value="ZN(II)2CYS6 TRANSCRIPTION FACTOR (EUROFUNG)"/>
    <property type="match status" value="1"/>
</dbReference>
<keyword evidence="7" id="KW-1185">Reference proteome</keyword>
<dbReference type="GO" id="GO:0008270">
    <property type="term" value="F:zinc ion binding"/>
    <property type="evidence" value="ECO:0007669"/>
    <property type="project" value="InterPro"/>
</dbReference>
<keyword evidence="4" id="KW-0472">Membrane</keyword>
<gene>
    <name evidence="6" type="ORF">AK830_g12314</name>
</gene>
<dbReference type="EMBL" id="LKCW01000369">
    <property type="protein sequence ID" value="KPM34257.1"/>
    <property type="molecule type" value="Genomic_DNA"/>
</dbReference>
<evidence type="ECO:0000256" key="1">
    <source>
        <dbReference type="ARBA" id="ARBA00004123"/>
    </source>
</evidence>
<dbReference type="AlphaFoldDB" id="A0A0P7AZC0"/>
<evidence type="ECO:0000259" key="5">
    <source>
        <dbReference type="Pfam" id="PF00172"/>
    </source>
</evidence>
<evidence type="ECO:0000256" key="2">
    <source>
        <dbReference type="ARBA" id="ARBA00023242"/>
    </source>
</evidence>
<evidence type="ECO:0000313" key="7">
    <source>
        <dbReference type="Proteomes" id="UP000050424"/>
    </source>
</evidence>
<dbReference type="PANTHER" id="PTHR37534">
    <property type="entry name" value="TRANSCRIPTIONAL ACTIVATOR PROTEIN UGA3"/>
    <property type="match status" value="1"/>
</dbReference>
<dbReference type="CDD" id="cd00067">
    <property type="entry name" value="GAL4"/>
    <property type="match status" value="1"/>
</dbReference>
<accession>A0A0P7AZC0</accession>
<feature type="compositionally biased region" description="Low complexity" evidence="3">
    <location>
        <begin position="206"/>
        <end position="216"/>
    </location>
</feature>
<comment type="subcellular location">
    <subcellularLocation>
        <location evidence="1">Nucleus</location>
    </subcellularLocation>
</comment>
<evidence type="ECO:0000256" key="4">
    <source>
        <dbReference type="SAM" id="Phobius"/>
    </source>
</evidence>
<dbReference type="GO" id="GO:0000981">
    <property type="term" value="F:DNA-binding transcription factor activity, RNA polymerase II-specific"/>
    <property type="evidence" value="ECO:0007669"/>
    <property type="project" value="InterPro"/>
</dbReference>
<feature type="domain" description="Zn(2)-C6 fungal-type" evidence="5">
    <location>
        <begin position="74"/>
        <end position="105"/>
    </location>
</feature>
<dbReference type="GO" id="GO:0005634">
    <property type="term" value="C:nucleus"/>
    <property type="evidence" value="ECO:0007669"/>
    <property type="project" value="UniProtKB-SubCell"/>
</dbReference>
<keyword evidence="2" id="KW-0539">Nucleus</keyword>
<dbReference type="SUPFAM" id="SSF57701">
    <property type="entry name" value="Zn2/Cys6 DNA-binding domain"/>
    <property type="match status" value="1"/>
</dbReference>
<comment type="caution">
    <text evidence="6">The sequence shown here is derived from an EMBL/GenBank/DDBJ whole genome shotgun (WGS) entry which is preliminary data.</text>
</comment>
<dbReference type="OrthoDB" id="4835445at2759"/>
<dbReference type="InterPro" id="IPR021858">
    <property type="entry name" value="Fun_TF"/>
</dbReference>
<feature type="transmembrane region" description="Helical" evidence="4">
    <location>
        <begin position="37"/>
        <end position="56"/>
    </location>
</feature>
<dbReference type="InterPro" id="IPR001138">
    <property type="entry name" value="Zn2Cys6_DnaBD"/>
</dbReference>
<dbReference type="Pfam" id="PF00172">
    <property type="entry name" value="Zn_clus"/>
    <property type="match status" value="1"/>
</dbReference>
<evidence type="ECO:0000313" key="6">
    <source>
        <dbReference type="EMBL" id="KPM34257.1"/>
    </source>
</evidence>
<reference evidence="6 7" key="1">
    <citation type="submission" date="2015-09" db="EMBL/GenBank/DDBJ databases">
        <title>Draft genome of a European isolate of the apple canker pathogen Neonectria ditissima.</title>
        <authorList>
            <person name="Gomez-Cortecero A."/>
            <person name="Harrison R.J."/>
            <person name="Armitage A.D."/>
        </authorList>
    </citation>
    <scope>NUCLEOTIDE SEQUENCE [LARGE SCALE GENOMIC DNA]</scope>
    <source>
        <strain evidence="6 7">R09/05</strain>
    </source>
</reference>
<keyword evidence="4" id="KW-1133">Transmembrane helix</keyword>
<keyword evidence="4" id="KW-0812">Transmembrane</keyword>
<dbReference type="Proteomes" id="UP000050424">
    <property type="component" value="Unassembled WGS sequence"/>
</dbReference>
<dbReference type="Pfam" id="PF11951">
    <property type="entry name" value="Fungal_trans_2"/>
    <property type="match status" value="1"/>
</dbReference>
<evidence type="ECO:0000256" key="3">
    <source>
        <dbReference type="SAM" id="MobiDB-lite"/>
    </source>
</evidence>
<name>A0A0P7AZC0_9HYPO</name>
<proteinExistence type="predicted"/>
<organism evidence="6 7">
    <name type="scientific">Neonectria ditissima</name>
    <dbReference type="NCBI Taxonomy" id="78410"/>
    <lineage>
        <taxon>Eukaryota</taxon>
        <taxon>Fungi</taxon>
        <taxon>Dikarya</taxon>
        <taxon>Ascomycota</taxon>
        <taxon>Pezizomycotina</taxon>
        <taxon>Sordariomycetes</taxon>
        <taxon>Hypocreomycetidae</taxon>
        <taxon>Hypocreales</taxon>
        <taxon>Nectriaceae</taxon>
        <taxon>Neonectria</taxon>
    </lineage>
</organism>
<dbReference type="GO" id="GO:0045944">
    <property type="term" value="P:positive regulation of transcription by RNA polymerase II"/>
    <property type="evidence" value="ECO:0007669"/>
    <property type="project" value="TreeGrafter"/>
</dbReference>
<protein>
    <recommendedName>
        <fullName evidence="5">Zn(2)-C6 fungal-type domain-containing protein</fullName>
    </recommendedName>
</protein>
<feature type="region of interest" description="Disordered" evidence="3">
    <location>
        <begin position="156"/>
        <end position="216"/>
    </location>
</feature>
<dbReference type="STRING" id="78410.A0A0P7AZC0"/>
<feature type="region of interest" description="Disordered" evidence="3">
    <location>
        <begin position="412"/>
        <end position="431"/>
    </location>
</feature>
<sequence>MSNKRQAKADDSLTAFKPRAGANPRSRAGCLTCKAKHVWHFFLLFSFVSLSFWLFFLDFSIITCAPEPAADSANKTKCDETRPECLRCTRKGIKCGGYWREFKWSFKHQPGSQDAVVEFEVADAPDGRLAAPAPAPAPAPAARAVAPLVRRPRHAASLSRDSISAPVPSATGDGEDSSLALRGDSAESDMPPRKAARRTSVARPRTATSAHDASSSALLPADHFAERPVFMPASITDTSSLLISNWFEQVCPAWSGFDSAANLNRKLATELWHESRSVFSSLQSMSAAFLSTRLPHMRQPAVRFMQTATESIQAEVKAIRNCVHLDAVPTGLLFSLFCLGTTVCWIDASQLGLPFFREARLLLDRLNRRLPSLYQKDVELLSFFNKSLTYCEMLLAVVSDGDLSTGTEMPNLAQQTQGSTGKDGCAESSDKGVDNYPHPWTGISTVTSRLFAESIRLCRTFRHNTRQQKDTGRDFHTALQEIQAAQRLEEQLLELEFPSMLPNSDTGDDRTPYFHLARVAEAYQLASLLQLYQTFPDLVSLRLPINDVTSTGGSISWEEWIIPLSLRLVRVLEHIPPSSGSRAIQPLLYISASTGLRYDMKAPAEALDCPWNLGMGSMEAPFRPRYDYGGGLGPLSETQMHTLAPASISRMSLDVSNARHFIMGRLGILENSLPPKPVIVAKTLIRAIWDAYDGEMPGSTAVHWVDVMEDNNLRTMFG</sequence>